<feature type="transmembrane region" description="Helical" evidence="6">
    <location>
        <begin position="173"/>
        <end position="195"/>
    </location>
</feature>
<reference evidence="8" key="2">
    <citation type="submission" date="2018-02" db="UniProtKB">
        <authorList>
            <consortium name="EnsemblPlants"/>
        </authorList>
    </citation>
    <scope>IDENTIFICATION</scope>
    <source>
        <strain evidence="8">Williams 82</strain>
    </source>
</reference>
<evidence type="ECO:0000256" key="2">
    <source>
        <dbReference type="ARBA" id="ARBA00008821"/>
    </source>
</evidence>
<evidence type="ECO:0000313" key="7">
    <source>
        <dbReference type="EMBL" id="KRH05568.1"/>
    </source>
</evidence>
<evidence type="ECO:0000256" key="1">
    <source>
        <dbReference type="ARBA" id="ARBA00004141"/>
    </source>
</evidence>
<comment type="subcellular location">
    <subcellularLocation>
        <location evidence="1">Membrane</location>
        <topology evidence="1">Multi-pass membrane protein</topology>
    </subcellularLocation>
</comment>
<dbReference type="GO" id="GO:0016020">
    <property type="term" value="C:membrane"/>
    <property type="evidence" value="ECO:0007669"/>
    <property type="project" value="UniProtKB-SubCell"/>
</dbReference>
<dbReference type="STRING" id="3847.A0A0R0FHH8"/>
<dbReference type="Pfam" id="PF00860">
    <property type="entry name" value="Xan_ur_permease"/>
    <property type="match status" value="2"/>
</dbReference>
<feature type="transmembrane region" description="Helical" evidence="6">
    <location>
        <begin position="133"/>
        <end position="153"/>
    </location>
</feature>
<dbReference type="AlphaFoldDB" id="A0A0R0FHH8"/>
<accession>A0A0R0FHH8</accession>
<keyword evidence="4 6" id="KW-1133">Transmembrane helix</keyword>
<reference evidence="7" key="3">
    <citation type="submission" date="2018-07" db="EMBL/GenBank/DDBJ databases">
        <title>WGS assembly of Glycine max.</title>
        <authorList>
            <person name="Schmutz J."/>
            <person name="Cannon S."/>
            <person name="Schlueter J."/>
            <person name="Ma J."/>
            <person name="Mitros T."/>
            <person name="Nelson W."/>
            <person name="Hyten D."/>
            <person name="Song Q."/>
            <person name="Thelen J."/>
            <person name="Cheng J."/>
            <person name="Xu D."/>
            <person name="Hellsten U."/>
            <person name="May G."/>
            <person name="Yu Y."/>
            <person name="Sakurai T."/>
            <person name="Umezawa T."/>
            <person name="Bhattacharyya M."/>
            <person name="Sandhu D."/>
            <person name="Valliyodan B."/>
            <person name="Lindquist E."/>
            <person name="Peto M."/>
            <person name="Grant D."/>
            <person name="Shu S."/>
            <person name="Goodstein D."/>
            <person name="Barry K."/>
            <person name="Futrell-Griggs M."/>
            <person name="Abernathy B."/>
            <person name="Du J."/>
            <person name="Tian Z."/>
            <person name="Zhu L."/>
            <person name="Gill N."/>
            <person name="Joshi T."/>
            <person name="Libault M."/>
            <person name="Sethuraman A."/>
            <person name="Zhang X."/>
            <person name="Shinozaki K."/>
            <person name="Nguyen H."/>
            <person name="Wing R."/>
            <person name="Cregan P."/>
            <person name="Specht J."/>
            <person name="Grimwood J."/>
            <person name="Rokhsar D."/>
            <person name="Stacey G."/>
            <person name="Shoemaker R."/>
            <person name="Jackson S."/>
        </authorList>
    </citation>
    <scope>NUCLEOTIDE SEQUENCE</scope>
    <source>
        <tissue evidence="7">Callus</tissue>
    </source>
</reference>
<dbReference type="Gramene" id="KRH05568">
    <property type="protein sequence ID" value="KRH05568"/>
    <property type="gene ID" value="GLYMA_17G234100"/>
</dbReference>
<evidence type="ECO:0000256" key="5">
    <source>
        <dbReference type="ARBA" id="ARBA00023136"/>
    </source>
</evidence>
<dbReference type="EnsemblPlants" id="KRH05568">
    <property type="protein sequence ID" value="KRH05568"/>
    <property type="gene ID" value="GLYMA_17G234100"/>
</dbReference>
<organism evidence="7">
    <name type="scientific">Glycine max</name>
    <name type="common">Soybean</name>
    <name type="synonym">Glycine hispida</name>
    <dbReference type="NCBI Taxonomy" id="3847"/>
    <lineage>
        <taxon>Eukaryota</taxon>
        <taxon>Viridiplantae</taxon>
        <taxon>Streptophyta</taxon>
        <taxon>Embryophyta</taxon>
        <taxon>Tracheophyta</taxon>
        <taxon>Spermatophyta</taxon>
        <taxon>Magnoliopsida</taxon>
        <taxon>eudicotyledons</taxon>
        <taxon>Gunneridae</taxon>
        <taxon>Pentapetalae</taxon>
        <taxon>rosids</taxon>
        <taxon>fabids</taxon>
        <taxon>Fabales</taxon>
        <taxon>Fabaceae</taxon>
        <taxon>Papilionoideae</taxon>
        <taxon>50 kb inversion clade</taxon>
        <taxon>NPAAA clade</taxon>
        <taxon>indigoferoid/millettioid clade</taxon>
        <taxon>Phaseoleae</taxon>
        <taxon>Glycine</taxon>
        <taxon>Glycine subgen. Soja</taxon>
    </lineage>
</organism>
<protein>
    <submittedName>
        <fullName evidence="7 8">Uncharacterized protein</fullName>
    </submittedName>
</protein>
<proteinExistence type="inferred from homology"/>
<dbReference type="PANTHER" id="PTHR11119">
    <property type="entry name" value="XANTHINE-URACIL / VITAMIN C PERMEASE FAMILY MEMBER"/>
    <property type="match status" value="1"/>
</dbReference>
<evidence type="ECO:0000256" key="6">
    <source>
        <dbReference type="SAM" id="Phobius"/>
    </source>
</evidence>
<feature type="transmembrane region" description="Helical" evidence="6">
    <location>
        <begin position="63"/>
        <end position="87"/>
    </location>
</feature>
<gene>
    <name evidence="7" type="ORF">GLYMA_17G234100</name>
</gene>
<keyword evidence="3 6" id="KW-0812">Transmembrane</keyword>
<feature type="transmembrane region" description="Helical" evidence="6">
    <location>
        <begin position="31"/>
        <end position="51"/>
    </location>
</feature>
<feature type="transmembrane region" description="Helical" evidence="6">
    <location>
        <begin position="289"/>
        <end position="308"/>
    </location>
</feature>
<dbReference type="InParanoid" id="A0A0R0FHH8"/>
<feature type="transmembrane region" description="Helical" evidence="6">
    <location>
        <begin position="360"/>
        <end position="376"/>
    </location>
</feature>
<dbReference type="GO" id="GO:0022857">
    <property type="term" value="F:transmembrane transporter activity"/>
    <property type="evidence" value="ECO:0007669"/>
    <property type="project" value="InterPro"/>
</dbReference>
<keyword evidence="9" id="KW-1185">Reference proteome</keyword>
<evidence type="ECO:0000256" key="3">
    <source>
        <dbReference type="ARBA" id="ARBA00022692"/>
    </source>
</evidence>
<feature type="transmembrane region" description="Helical" evidence="6">
    <location>
        <begin position="107"/>
        <end position="126"/>
    </location>
</feature>
<comment type="similarity">
    <text evidence="2">Belongs to the nucleobase:cation symporter-2 (NCS2) (TC 2.A.40) family.</text>
</comment>
<dbReference type="InterPro" id="IPR006043">
    <property type="entry name" value="NCS2"/>
</dbReference>
<evidence type="ECO:0000256" key="4">
    <source>
        <dbReference type="ARBA" id="ARBA00022989"/>
    </source>
</evidence>
<name>A0A0R0FHH8_SOYBN</name>
<evidence type="ECO:0000313" key="9">
    <source>
        <dbReference type="Proteomes" id="UP000008827"/>
    </source>
</evidence>
<sequence length="468" mass="52668">MAQDNAACNNERSAPDRNADGEALLLGFQHYLLTLGITVLIPTILVPQMGGGDAEKARVIQTLLLASGISTFLQSLLGTRLPIVVVANRYKSYTDPYERFTQTMRGIQGALITTSCFQMAVGFFGLWRNAVRFLRPLCVVPYVTFTGLSLYRLGFPMYLNRYMSTKKPIYDRYSVLFTISSAWLFALVLTSCTAYNHKPQSTQNSCRTDRAGLISAAPWVYFPRFFQWGSPTFNAGEAFAMMTASFVSLFEVVSTLLSGKFDSITGCTASVENAGLLALTKAGSRRVNYSRTIVGCLILFIISESWYHRNSHLMGKFGSFFASVPMPIMATLYCVLFGYVSSAGLGYLQFCNLNNFRNKSVLCISFFLGLSIPQYFTEYYHLKQHYEVLRWVSNDRCTHNVVGTSTCNFFYCCLGCFHFGCTLSREDDAARKAIGLEWWERFGLYSSYVKNDEFYSLPCKLDKLFPPV</sequence>
<reference evidence="7 8" key="1">
    <citation type="journal article" date="2010" name="Nature">
        <title>Genome sequence of the palaeopolyploid soybean.</title>
        <authorList>
            <person name="Schmutz J."/>
            <person name="Cannon S.B."/>
            <person name="Schlueter J."/>
            <person name="Ma J."/>
            <person name="Mitros T."/>
            <person name="Nelson W."/>
            <person name="Hyten D.L."/>
            <person name="Song Q."/>
            <person name="Thelen J.J."/>
            <person name="Cheng J."/>
            <person name="Xu D."/>
            <person name="Hellsten U."/>
            <person name="May G.D."/>
            <person name="Yu Y."/>
            <person name="Sakurai T."/>
            <person name="Umezawa T."/>
            <person name="Bhattacharyya M.K."/>
            <person name="Sandhu D."/>
            <person name="Valliyodan B."/>
            <person name="Lindquist E."/>
            <person name="Peto M."/>
            <person name="Grant D."/>
            <person name="Shu S."/>
            <person name="Goodstein D."/>
            <person name="Barry K."/>
            <person name="Futrell-Griggs M."/>
            <person name="Abernathy B."/>
            <person name="Du J."/>
            <person name="Tian Z."/>
            <person name="Zhu L."/>
            <person name="Gill N."/>
            <person name="Joshi T."/>
            <person name="Libault M."/>
            <person name="Sethuraman A."/>
            <person name="Zhang X.-C."/>
            <person name="Shinozaki K."/>
            <person name="Nguyen H.T."/>
            <person name="Wing R.A."/>
            <person name="Cregan P."/>
            <person name="Specht J."/>
            <person name="Grimwood J."/>
            <person name="Rokhsar D."/>
            <person name="Stacey G."/>
            <person name="Shoemaker R.C."/>
            <person name="Jackson S.A."/>
        </authorList>
    </citation>
    <scope>NUCLEOTIDE SEQUENCE</scope>
    <source>
        <strain evidence="8">cv. Williams 82</strain>
        <tissue evidence="7">Callus</tissue>
    </source>
</reference>
<dbReference type="Proteomes" id="UP000008827">
    <property type="component" value="Chromosome 17"/>
</dbReference>
<evidence type="ECO:0000313" key="8">
    <source>
        <dbReference type="EnsemblPlants" id="KRH05568"/>
    </source>
</evidence>
<keyword evidence="5 6" id="KW-0472">Membrane</keyword>
<feature type="transmembrane region" description="Helical" evidence="6">
    <location>
        <begin position="328"/>
        <end position="348"/>
    </location>
</feature>
<dbReference type="EMBL" id="CM000850">
    <property type="protein sequence ID" value="KRH05568.1"/>
    <property type="molecule type" value="Genomic_DNA"/>
</dbReference>